<dbReference type="InterPro" id="IPR007685">
    <property type="entry name" value="RelA_SpoT"/>
</dbReference>
<dbReference type="InterPro" id="IPR004811">
    <property type="entry name" value="RelA/Spo_fam"/>
</dbReference>
<dbReference type="Gene3D" id="3.30.70.260">
    <property type="match status" value="1"/>
</dbReference>
<evidence type="ECO:0000256" key="2">
    <source>
        <dbReference type="ARBA" id="ARBA00014315"/>
    </source>
</evidence>
<dbReference type="InterPro" id="IPR006674">
    <property type="entry name" value="HD_domain"/>
</dbReference>
<dbReference type="CDD" id="cd05399">
    <property type="entry name" value="NT_Rel-Spo_like"/>
    <property type="match status" value="1"/>
</dbReference>
<dbReference type="NCBIfam" id="TIGR00691">
    <property type="entry name" value="spoT_relA"/>
    <property type="match status" value="1"/>
</dbReference>
<organism evidence="10 11">
    <name type="scientific">Pelagibacter ubique</name>
    <dbReference type="NCBI Taxonomy" id="198252"/>
    <lineage>
        <taxon>Bacteria</taxon>
        <taxon>Pseudomonadati</taxon>
        <taxon>Pseudomonadota</taxon>
        <taxon>Alphaproteobacteria</taxon>
        <taxon>Candidatus Pelagibacterales</taxon>
        <taxon>Candidatus Pelagibacteraceae</taxon>
        <taxon>Candidatus Pelagibacter</taxon>
    </lineage>
</organism>
<evidence type="ECO:0000259" key="8">
    <source>
        <dbReference type="PROSITE" id="PS51831"/>
    </source>
</evidence>
<evidence type="ECO:0000259" key="7">
    <source>
        <dbReference type="PROSITE" id="PS51671"/>
    </source>
</evidence>
<gene>
    <name evidence="10" type="ORF">VP91_00011110</name>
</gene>
<dbReference type="Gene3D" id="1.10.3210.10">
    <property type="entry name" value="Hypothetical protein af1432"/>
    <property type="match status" value="1"/>
</dbReference>
<dbReference type="Pfam" id="PF13291">
    <property type="entry name" value="ACT_4"/>
    <property type="match status" value="1"/>
</dbReference>
<comment type="similarity">
    <text evidence="6">Belongs to the relA/spoT family.</text>
</comment>
<comment type="catalytic activity">
    <reaction evidence="5">
        <text>GTP + ATP = guanosine 3'-diphosphate 5'-triphosphate + AMP</text>
        <dbReference type="Rhea" id="RHEA:22088"/>
        <dbReference type="ChEBI" id="CHEBI:30616"/>
        <dbReference type="ChEBI" id="CHEBI:37565"/>
        <dbReference type="ChEBI" id="CHEBI:142410"/>
        <dbReference type="ChEBI" id="CHEBI:456215"/>
        <dbReference type="EC" id="2.7.6.5"/>
    </reaction>
</comment>
<dbReference type="PROSITE" id="PS51880">
    <property type="entry name" value="TGS"/>
    <property type="match status" value="1"/>
</dbReference>
<dbReference type="SMART" id="SM00471">
    <property type="entry name" value="HDc"/>
    <property type="match status" value="1"/>
</dbReference>
<dbReference type="InterPro" id="IPR045865">
    <property type="entry name" value="ACT-like_dom_sf"/>
</dbReference>
<reference evidence="10 11" key="1">
    <citation type="submission" date="2019-07" db="EMBL/GenBank/DDBJ databases">
        <title>SAR11 Genome Evolution.</title>
        <authorList>
            <person name="Giovannoni S."/>
        </authorList>
    </citation>
    <scope>NUCLEOTIDE SEQUENCE [LARGE SCALE GENOMIC DNA]</scope>
    <source>
        <strain evidence="10 11">HTCC9565</strain>
    </source>
</reference>
<protein>
    <recommendedName>
        <fullName evidence="2">GTP pyrophosphokinase rsh</fullName>
        <ecNumber evidence="1">2.7.6.5</ecNumber>
    </recommendedName>
    <alternativeName>
        <fullName evidence="4">(p)ppGpp synthase</fullName>
    </alternativeName>
    <alternativeName>
        <fullName evidence="3">ATP:GTP 3'-pyrophosphotransferase</fullName>
    </alternativeName>
</protein>
<dbReference type="PANTHER" id="PTHR21262">
    <property type="entry name" value="GUANOSINE-3',5'-BIS DIPHOSPHATE 3'-PYROPHOSPHOHYDROLASE"/>
    <property type="match status" value="1"/>
</dbReference>
<dbReference type="InterPro" id="IPR012675">
    <property type="entry name" value="Beta-grasp_dom_sf"/>
</dbReference>
<feature type="domain" description="HD" evidence="8">
    <location>
        <begin position="45"/>
        <end position="144"/>
    </location>
</feature>
<dbReference type="Pfam" id="PF13328">
    <property type="entry name" value="HD_4"/>
    <property type="match status" value="1"/>
</dbReference>
<dbReference type="PROSITE" id="PS51831">
    <property type="entry name" value="HD"/>
    <property type="match status" value="1"/>
</dbReference>
<dbReference type="SMART" id="SM00954">
    <property type="entry name" value="RelA_SpoT"/>
    <property type="match status" value="1"/>
</dbReference>
<dbReference type="SUPFAM" id="SSF81271">
    <property type="entry name" value="TGS-like"/>
    <property type="match status" value="1"/>
</dbReference>
<dbReference type="Pfam" id="PF02824">
    <property type="entry name" value="TGS"/>
    <property type="match status" value="1"/>
</dbReference>
<accession>A0ABX1T517</accession>
<evidence type="ECO:0000313" key="11">
    <source>
        <dbReference type="Proteomes" id="UP001166004"/>
    </source>
</evidence>
<dbReference type="CDD" id="cd01668">
    <property type="entry name" value="TGS_RSH"/>
    <property type="match status" value="1"/>
</dbReference>
<evidence type="ECO:0000256" key="4">
    <source>
        <dbReference type="ARBA" id="ARBA00032407"/>
    </source>
</evidence>
<sequence length="585" mass="68045">MLNSEELINKIKSYNRFLNPDKLNKAYNFAVKAHENQRRDSGDPYSNHPIAVASILTDLKLDSATITTGLLHDTIEDTYATYETIKNEFGQEVADLVDGVTKISVFENQATSTSKAENFRKLILATSKDIRVLLVKIADRLHNMRTIDAINKVEKKERIAKETMEIYAPLADRMGMHRIRDELEDLSFEVLNSKARKLIKKRLDKIKDDKVNSFNSISLEFSGLLNEHKINAEIFGREKTPFSIWRKVQKKRISLEQISDIIGFRIILESVEDCYKALGIFHNRWNCIPGKFKDYISSPKINKYQSIHTSIIGPNRRPIEIQLRTLQMHEYAERGIASHWKYKSSEKFNSLTWKEYDWLADLVEIIDKNENPEHSYEYTKLQMFQENVFCFTPKGSVIKLPKDATPIDFAYAVHTKIGNSAIGCKINGNDGELQSILYNGDVVDIITSKNKSPSLHWIPITKTGKARSAIRKYWYKKGEEKAQRVKRYNTTLWISLPDKPGKLGEVTTLLGYHSLNISSVEMKEKSKEYINFRFNLIIRDLKNFTNFISELKQMEIKFKIIRHEDNWLKERNAFTQKIFKYFKKN</sequence>
<dbReference type="EMBL" id="LANA01000002">
    <property type="protein sequence ID" value="NMN67956.1"/>
    <property type="molecule type" value="Genomic_DNA"/>
</dbReference>
<dbReference type="Gene3D" id="3.30.460.10">
    <property type="entry name" value="Beta Polymerase, domain 2"/>
    <property type="match status" value="1"/>
</dbReference>
<feature type="domain" description="TGS" evidence="9">
    <location>
        <begin position="382"/>
        <end position="447"/>
    </location>
</feature>
<dbReference type="EC" id="2.7.6.5" evidence="1"/>
<evidence type="ECO:0000256" key="1">
    <source>
        <dbReference type="ARBA" id="ARBA00013251"/>
    </source>
</evidence>
<evidence type="ECO:0000256" key="3">
    <source>
        <dbReference type="ARBA" id="ARBA00029754"/>
    </source>
</evidence>
<dbReference type="Proteomes" id="UP001166004">
    <property type="component" value="Unassembled WGS sequence"/>
</dbReference>
<evidence type="ECO:0000256" key="5">
    <source>
        <dbReference type="ARBA" id="ARBA00048244"/>
    </source>
</evidence>
<name>A0ABX1T517_PELUQ</name>
<keyword evidence="11" id="KW-1185">Reference proteome</keyword>
<evidence type="ECO:0000256" key="6">
    <source>
        <dbReference type="RuleBase" id="RU003847"/>
    </source>
</evidence>
<dbReference type="InterPro" id="IPR012676">
    <property type="entry name" value="TGS-like"/>
</dbReference>
<proteinExistence type="inferred from homology"/>
<dbReference type="InterPro" id="IPR043519">
    <property type="entry name" value="NT_sf"/>
</dbReference>
<dbReference type="Gene3D" id="3.10.20.30">
    <property type="match status" value="1"/>
</dbReference>
<dbReference type="Pfam" id="PF04607">
    <property type="entry name" value="RelA_SpoT"/>
    <property type="match status" value="1"/>
</dbReference>
<dbReference type="InterPro" id="IPR004095">
    <property type="entry name" value="TGS"/>
</dbReference>
<dbReference type="InterPro" id="IPR033655">
    <property type="entry name" value="TGS_RelA/SpoT"/>
</dbReference>
<dbReference type="PROSITE" id="PS51671">
    <property type="entry name" value="ACT"/>
    <property type="match status" value="1"/>
</dbReference>
<dbReference type="RefSeq" id="WP_169036455.1">
    <property type="nucleotide sequence ID" value="NZ_LANA01000002.1"/>
</dbReference>
<comment type="caution">
    <text evidence="10">The sequence shown here is derived from an EMBL/GenBank/DDBJ whole genome shotgun (WGS) entry which is preliminary data.</text>
</comment>
<dbReference type="SUPFAM" id="SSF109604">
    <property type="entry name" value="HD-domain/PDEase-like"/>
    <property type="match status" value="1"/>
</dbReference>
<dbReference type="InterPro" id="IPR002912">
    <property type="entry name" value="ACT_dom"/>
</dbReference>
<dbReference type="CDD" id="cd00077">
    <property type="entry name" value="HDc"/>
    <property type="match status" value="1"/>
</dbReference>
<dbReference type="SUPFAM" id="SSF81301">
    <property type="entry name" value="Nucleotidyltransferase"/>
    <property type="match status" value="1"/>
</dbReference>
<dbReference type="InterPro" id="IPR003607">
    <property type="entry name" value="HD/PDEase_dom"/>
</dbReference>
<feature type="domain" description="ACT" evidence="7">
    <location>
        <begin position="491"/>
        <end position="566"/>
    </location>
</feature>
<comment type="function">
    <text evidence="6">In eubacteria ppGpp (guanosine 3'-diphosphate 5'-diphosphate) is a mediator of the stringent response that coordinates a variety of cellular activities in response to changes in nutritional abundance.</text>
</comment>
<dbReference type="PANTHER" id="PTHR21262:SF36">
    <property type="entry name" value="BIFUNCTIONAL (P)PPGPP SYNTHASE_HYDROLASE SPOT"/>
    <property type="match status" value="1"/>
</dbReference>
<dbReference type="SUPFAM" id="SSF55021">
    <property type="entry name" value="ACT-like"/>
    <property type="match status" value="1"/>
</dbReference>
<evidence type="ECO:0000259" key="9">
    <source>
        <dbReference type="PROSITE" id="PS51880"/>
    </source>
</evidence>
<evidence type="ECO:0000313" key="10">
    <source>
        <dbReference type="EMBL" id="NMN67956.1"/>
    </source>
</evidence>